<dbReference type="NCBIfam" id="TIGR04131">
    <property type="entry name" value="Bac_Flav_CTERM"/>
    <property type="match status" value="1"/>
</dbReference>
<organism evidence="1 2">
    <name type="scientific">Fibrella forsythiae</name>
    <dbReference type="NCBI Taxonomy" id="2817061"/>
    <lineage>
        <taxon>Bacteria</taxon>
        <taxon>Pseudomonadati</taxon>
        <taxon>Bacteroidota</taxon>
        <taxon>Cytophagia</taxon>
        <taxon>Cytophagales</taxon>
        <taxon>Spirosomataceae</taxon>
        <taxon>Fibrella</taxon>
    </lineage>
</organism>
<evidence type="ECO:0000313" key="1">
    <source>
        <dbReference type="EMBL" id="MBO0952100.1"/>
    </source>
</evidence>
<dbReference type="RefSeq" id="WP_207332057.1">
    <property type="nucleotide sequence ID" value="NZ_JAFMYW010000010.1"/>
</dbReference>
<sequence>MAQNFCPTSTTAETGGFTVQPQVCAGKPVTITGVPASLANIRYVYQYSGNGIPGGVATTSYIYTNPGSYTILQVAAGSNATGTFACRVVEVLPVALVSFSTTTCSNGVVRLTYKLDAETIRYNFLSINWGDGTPTSTVVLNGSTTTGTITHTYTGTAVNYVVQVSGSYTNACTSVPAVQNVKLQTTSVVDPNILALTSDATKATVDFQGPDGYSLELYQKDAGGIYAPTGLTGTSGGSFSIPANPATANCFQLVAKDACGGSERRSTEVCSLVITGTAEDKQNVLKWQPYAGKGGTFDTYRVYRNSGPPIFSARNQAINAYTDIGNITCNKSYCYILEAIIRNTTTSPTTVRSMSTCVSGSDNGSVVSPTSAYVSVQPNGVNVQATLPTLGLPSPYTLVITRADGAGSAFNPLGIGDDRSYLDATAQTNSQSYCYQVAIRNSCGALSKPTAPACTILLTKNPNGSISWTSASPYSNEPPQNYQVIFIDPVTGASDKKSLGNVTTYQPDPDSQVTQYQIAAINKAGIESYSNPAEVELGLRVFVPNAFTPNGDAQNQSFMAKGLMAFWDTFEMTVYSRWGDVVYNSTDKNTTGWNGEVNGSPATSGYYGYRIRVIDSTGRAFERTGQVLLIR</sequence>
<comment type="caution">
    <text evidence="1">The sequence shown here is derived from an EMBL/GenBank/DDBJ whole genome shotgun (WGS) entry which is preliminary data.</text>
</comment>
<reference evidence="1 2" key="1">
    <citation type="submission" date="2021-03" db="EMBL/GenBank/DDBJ databases">
        <title>Fibrella sp. HMF5405 genome sequencing and assembly.</title>
        <authorList>
            <person name="Kang H."/>
            <person name="Kim H."/>
            <person name="Bae S."/>
            <person name="Joh K."/>
        </authorList>
    </citation>
    <scope>NUCLEOTIDE SEQUENCE [LARGE SCALE GENOMIC DNA]</scope>
    <source>
        <strain evidence="1 2">HMF5405</strain>
    </source>
</reference>
<dbReference type="InterPro" id="IPR026341">
    <property type="entry name" value="T9SS_type_B"/>
</dbReference>
<gene>
    <name evidence="1" type="ORF">J2I46_26195</name>
</gene>
<keyword evidence="2" id="KW-1185">Reference proteome</keyword>
<evidence type="ECO:0000313" key="2">
    <source>
        <dbReference type="Proteomes" id="UP000664628"/>
    </source>
</evidence>
<name>A0ABS3JQ29_9BACT</name>
<proteinExistence type="predicted"/>
<dbReference type="EMBL" id="JAFMYW010000010">
    <property type="protein sequence ID" value="MBO0952100.1"/>
    <property type="molecule type" value="Genomic_DNA"/>
</dbReference>
<protein>
    <submittedName>
        <fullName evidence="1">Gliding motility-associated C-terminal domain-containing protein</fullName>
    </submittedName>
</protein>
<accession>A0ABS3JQ29</accession>
<dbReference type="Proteomes" id="UP000664628">
    <property type="component" value="Unassembled WGS sequence"/>
</dbReference>
<dbReference type="Pfam" id="PF13585">
    <property type="entry name" value="CHU_C"/>
    <property type="match status" value="1"/>
</dbReference>